<dbReference type="PROSITE" id="PS00195">
    <property type="entry name" value="GLUTAREDOXIN_1"/>
    <property type="match status" value="1"/>
</dbReference>
<feature type="domain" description="Thioredoxin-like fold" evidence="3">
    <location>
        <begin position="4"/>
        <end position="81"/>
    </location>
</feature>
<reference evidence="4 6" key="1">
    <citation type="journal article" date="2016" name="Genome Announc.">
        <title>Draft Genome Sequence of the Rumen Methanogen Methanobrevibacter olleyae YLM1.</title>
        <authorList>
            <person name="Kelly W.J."/>
            <person name="Li D."/>
            <person name="Lambie S.C."/>
            <person name="Cox F."/>
            <person name="Attwood G.T."/>
            <person name="Altermann E."/>
            <person name="Leahy S.C."/>
        </authorList>
    </citation>
    <scope>NUCLEOTIDE SEQUENCE [LARGE SCALE GENOMIC DNA]</scope>
    <source>
        <strain evidence="4 6">YLM1</strain>
    </source>
</reference>
<keyword evidence="2" id="KW-0249">Electron transport</keyword>
<evidence type="ECO:0000313" key="4">
    <source>
        <dbReference type="EMBL" id="AMK15703.1"/>
    </source>
</evidence>
<keyword evidence="2" id="KW-0813">Transport</keyword>
<dbReference type="OrthoDB" id="35385at2157"/>
<dbReference type="Proteomes" id="UP000183442">
    <property type="component" value="Unassembled WGS sequence"/>
</dbReference>
<dbReference type="KEGG" id="mol:YLM1_1146"/>
<accession>A0A126R011</accession>
<evidence type="ECO:0000256" key="1">
    <source>
        <dbReference type="ARBA" id="ARBA00007787"/>
    </source>
</evidence>
<dbReference type="SUPFAM" id="SSF52833">
    <property type="entry name" value="Thioredoxin-like"/>
    <property type="match status" value="1"/>
</dbReference>
<organism evidence="4 6">
    <name type="scientific">Methanobrevibacter olleyae</name>
    <dbReference type="NCBI Taxonomy" id="294671"/>
    <lineage>
        <taxon>Archaea</taxon>
        <taxon>Methanobacteriati</taxon>
        <taxon>Methanobacteriota</taxon>
        <taxon>Methanomada group</taxon>
        <taxon>Methanobacteria</taxon>
        <taxon>Methanobacteriales</taxon>
        <taxon>Methanobacteriaceae</taxon>
        <taxon>Methanobrevibacter</taxon>
    </lineage>
</organism>
<reference evidence="6" key="2">
    <citation type="submission" date="2016-02" db="EMBL/GenBank/DDBJ databases">
        <title>The draft genome sequence of the rumen methanogen Methanobrevibacter olleyae YLM1.</title>
        <authorList>
            <consortium name="New Zealand Agricultural Greenhouse Gas Research Centre/Pastoral Greenhouse Gas Research Consortium"/>
            <person name="Kelly W.J."/>
            <person name="Li D."/>
            <person name="Lambie S.C."/>
            <person name="Attwood G.T."/>
            <person name="Altermann E."/>
            <person name="Leahy S.C."/>
        </authorList>
    </citation>
    <scope>NUCLEOTIDE SEQUENCE [LARGE SCALE GENOMIC DNA]</scope>
    <source>
        <strain evidence="6">YLM1</strain>
    </source>
</reference>
<dbReference type="InterPro" id="IPR036249">
    <property type="entry name" value="Thioredoxin-like_sf"/>
</dbReference>
<protein>
    <submittedName>
        <fullName evidence="4 5">Redox-active disulfide protein</fullName>
    </submittedName>
</protein>
<reference evidence="7" key="4">
    <citation type="submission" date="2016-10" db="EMBL/GenBank/DDBJ databases">
        <authorList>
            <person name="Varghese N."/>
        </authorList>
    </citation>
    <scope>NUCLEOTIDE SEQUENCE [LARGE SCALE GENOMIC DNA]</scope>
    <source>
        <strain evidence="7">DSM 16632</strain>
    </source>
</reference>
<evidence type="ECO:0000313" key="6">
    <source>
        <dbReference type="Proteomes" id="UP000066376"/>
    </source>
</evidence>
<dbReference type="GeneID" id="28489449"/>
<dbReference type="EMBL" id="FOTL01000003">
    <property type="protein sequence ID" value="SFL22691.1"/>
    <property type="molecule type" value="Genomic_DNA"/>
</dbReference>
<dbReference type="STRING" id="294671.YLM1_1146"/>
<evidence type="ECO:0000313" key="7">
    <source>
        <dbReference type="Proteomes" id="UP000183442"/>
    </source>
</evidence>
<evidence type="ECO:0000313" key="5">
    <source>
        <dbReference type="EMBL" id="SFL22691.1"/>
    </source>
</evidence>
<evidence type="ECO:0000259" key="3">
    <source>
        <dbReference type="Pfam" id="PF13192"/>
    </source>
</evidence>
<keyword evidence="6" id="KW-1185">Reference proteome</keyword>
<dbReference type="InterPro" id="IPR012336">
    <property type="entry name" value="Thioredoxin-like_fold"/>
</dbReference>
<gene>
    <name evidence="5" type="ORF">SAMN02910297_00265</name>
    <name evidence="4" type="ORF">YLM1_1146</name>
</gene>
<dbReference type="AlphaFoldDB" id="A0A126R011"/>
<dbReference type="InterPro" id="IPR011767">
    <property type="entry name" value="GLR_AS"/>
</dbReference>
<dbReference type="Proteomes" id="UP000066376">
    <property type="component" value="Chromosome"/>
</dbReference>
<dbReference type="RefSeq" id="WP_067147155.1">
    <property type="nucleotide sequence ID" value="NZ_CP014265.1"/>
</dbReference>
<evidence type="ECO:0000256" key="2">
    <source>
        <dbReference type="ARBA" id="ARBA00022982"/>
    </source>
</evidence>
<comment type="similarity">
    <text evidence="1">Belongs to the glutaredoxin family.</text>
</comment>
<reference evidence="5" key="3">
    <citation type="submission" date="2016-10" db="EMBL/GenBank/DDBJ databases">
        <authorList>
            <person name="de Groot N.N."/>
        </authorList>
    </citation>
    <scope>NUCLEOTIDE SEQUENCE [LARGE SCALE GENOMIC DNA]</scope>
    <source>
        <strain evidence="5">DSM 16632</strain>
    </source>
</reference>
<dbReference type="Gene3D" id="3.40.30.10">
    <property type="entry name" value="Glutaredoxin"/>
    <property type="match status" value="1"/>
</dbReference>
<name>A0A126R011_METOL</name>
<proteinExistence type="inferred from homology"/>
<sequence>MANKVEVFTSPTCPHCPGAVKVVEEAKAKLGDKLDVQVLSIADPDNRDLAIGYGVTAVPAIAINNSLAFIGAPRLNELLERLE</sequence>
<dbReference type="PATRIC" id="fig|294671.3.peg.1196"/>
<dbReference type="PROSITE" id="PS51354">
    <property type="entry name" value="GLUTAREDOXIN_2"/>
    <property type="match status" value="1"/>
</dbReference>
<dbReference type="Pfam" id="PF13192">
    <property type="entry name" value="Thioredoxin_3"/>
    <property type="match status" value="1"/>
</dbReference>
<dbReference type="EMBL" id="CP014265">
    <property type="protein sequence ID" value="AMK15703.1"/>
    <property type="molecule type" value="Genomic_DNA"/>
</dbReference>